<dbReference type="InterPro" id="IPR036526">
    <property type="entry name" value="C-N_Hydrolase_sf"/>
</dbReference>
<protein>
    <recommendedName>
        <fullName evidence="2">CN hydrolase domain-containing protein</fullName>
    </recommendedName>
</protein>
<dbReference type="GO" id="GO:0006541">
    <property type="term" value="P:glutamine metabolic process"/>
    <property type="evidence" value="ECO:0007669"/>
    <property type="project" value="TreeGrafter"/>
</dbReference>
<proteinExistence type="predicted"/>
<reference evidence="3 4" key="1">
    <citation type="submission" date="2016-11" db="EMBL/GenBank/DDBJ databases">
        <title>The macronuclear genome of Stentor coeruleus: a giant cell with tiny introns.</title>
        <authorList>
            <person name="Slabodnick M."/>
            <person name="Ruby J.G."/>
            <person name="Reiff S.B."/>
            <person name="Swart E.C."/>
            <person name="Gosai S."/>
            <person name="Prabakaran S."/>
            <person name="Witkowska E."/>
            <person name="Larue G.E."/>
            <person name="Fisher S."/>
            <person name="Freeman R.M."/>
            <person name="Gunawardena J."/>
            <person name="Chu W."/>
            <person name="Stover N.A."/>
            <person name="Gregory B.D."/>
            <person name="Nowacki M."/>
            <person name="Derisi J."/>
            <person name="Roy S.W."/>
            <person name="Marshall W.F."/>
            <person name="Sood P."/>
        </authorList>
    </citation>
    <scope>NUCLEOTIDE SEQUENCE [LARGE SCALE GENOMIC DNA]</scope>
    <source>
        <strain evidence="3">WM001</strain>
    </source>
</reference>
<evidence type="ECO:0000313" key="3">
    <source>
        <dbReference type="EMBL" id="OMJ76608.1"/>
    </source>
</evidence>
<gene>
    <name evidence="3" type="ORF">SteCoe_23985</name>
</gene>
<accession>A0A1R2BIM8</accession>
<organism evidence="3 4">
    <name type="scientific">Stentor coeruleus</name>
    <dbReference type="NCBI Taxonomy" id="5963"/>
    <lineage>
        <taxon>Eukaryota</taxon>
        <taxon>Sar</taxon>
        <taxon>Alveolata</taxon>
        <taxon>Ciliophora</taxon>
        <taxon>Postciliodesmatophora</taxon>
        <taxon>Heterotrichea</taxon>
        <taxon>Heterotrichida</taxon>
        <taxon>Stentoridae</taxon>
        <taxon>Stentor</taxon>
    </lineage>
</organism>
<dbReference type="Gene3D" id="3.60.110.10">
    <property type="entry name" value="Carbon-nitrogen hydrolase"/>
    <property type="match status" value="1"/>
</dbReference>
<name>A0A1R2BIM8_9CILI</name>
<evidence type="ECO:0000256" key="1">
    <source>
        <dbReference type="ARBA" id="ARBA00022801"/>
    </source>
</evidence>
<dbReference type="PANTHER" id="PTHR23088">
    <property type="entry name" value="NITRILASE-RELATED"/>
    <property type="match status" value="1"/>
</dbReference>
<dbReference type="Proteomes" id="UP000187209">
    <property type="component" value="Unassembled WGS sequence"/>
</dbReference>
<dbReference type="PANTHER" id="PTHR23088:SF30">
    <property type="entry name" value="OMEGA-AMIDASE NIT2"/>
    <property type="match status" value="1"/>
</dbReference>
<dbReference type="CDD" id="cd07572">
    <property type="entry name" value="nit"/>
    <property type="match status" value="1"/>
</dbReference>
<keyword evidence="1" id="KW-0378">Hydrolase</keyword>
<dbReference type="GO" id="GO:0050152">
    <property type="term" value="F:omega-amidase activity"/>
    <property type="evidence" value="ECO:0007669"/>
    <property type="project" value="TreeGrafter"/>
</dbReference>
<dbReference type="GO" id="GO:0006107">
    <property type="term" value="P:oxaloacetate metabolic process"/>
    <property type="evidence" value="ECO:0007669"/>
    <property type="project" value="TreeGrafter"/>
</dbReference>
<dbReference type="InterPro" id="IPR003010">
    <property type="entry name" value="C-N_Hydrolase"/>
</dbReference>
<evidence type="ECO:0000259" key="2">
    <source>
        <dbReference type="PROSITE" id="PS50263"/>
    </source>
</evidence>
<dbReference type="InterPro" id="IPR045254">
    <property type="entry name" value="Nit1/2_C-N_Hydrolase"/>
</dbReference>
<sequence>MYKDFKLGLCQMSVSMSKEENLSKAAELIGSAVSSGCNVVVLPECFNSPYGTKYFADYAEDISNPDSPTLSALKSIAIQHSIYIVGGSIPEKRGDKYFNTSMIFNPSGEIIGVHRKIHLYDMDVPGGIRCFESDVLSPGDQATIVETEYCKFGIGICYDIRFPEYAWTLSRDESVGILLYPGCFNMTTGPKHWELLMRARAVDNVVFVAGCSQARNTEASYVSWGHSIIVDPWGQHESIDEKEGILIKDIKFQELVNVRNSIWNRKHKRFDVYRQ</sequence>
<dbReference type="AlphaFoldDB" id="A0A1R2BIM8"/>
<evidence type="ECO:0000313" key="4">
    <source>
        <dbReference type="Proteomes" id="UP000187209"/>
    </source>
</evidence>
<comment type="caution">
    <text evidence="3">The sequence shown here is derived from an EMBL/GenBank/DDBJ whole genome shotgun (WGS) entry which is preliminary data.</text>
</comment>
<dbReference type="OrthoDB" id="10250282at2759"/>
<dbReference type="GO" id="GO:0006528">
    <property type="term" value="P:asparagine metabolic process"/>
    <property type="evidence" value="ECO:0007669"/>
    <property type="project" value="TreeGrafter"/>
</dbReference>
<feature type="domain" description="CN hydrolase" evidence="2">
    <location>
        <begin position="5"/>
        <end position="252"/>
    </location>
</feature>
<keyword evidence="4" id="KW-1185">Reference proteome</keyword>
<dbReference type="Pfam" id="PF00795">
    <property type="entry name" value="CN_hydrolase"/>
    <property type="match status" value="1"/>
</dbReference>
<dbReference type="SUPFAM" id="SSF56317">
    <property type="entry name" value="Carbon-nitrogen hydrolase"/>
    <property type="match status" value="1"/>
</dbReference>
<dbReference type="GO" id="GO:0005739">
    <property type="term" value="C:mitochondrion"/>
    <property type="evidence" value="ECO:0007669"/>
    <property type="project" value="TreeGrafter"/>
</dbReference>
<dbReference type="PROSITE" id="PS50263">
    <property type="entry name" value="CN_HYDROLASE"/>
    <property type="match status" value="1"/>
</dbReference>
<dbReference type="EMBL" id="MPUH01000622">
    <property type="protein sequence ID" value="OMJ76608.1"/>
    <property type="molecule type" value="Genomic_DNA"/>
</dbReference>